<dbReference type="PANTHER" id="PTHR28208:SF3">
    <property type="entry name" value="PHOSPHATIDATE PHOSPHATASE APP1"/>
    <property type="match status" value="1"/>
</dbReference>
<proteinExistence type="predicted"/>
<dbReference type="GO" id="GO:0030479">
    <property type="term" value="C:actin cortical patch"/>
    <property type="evidence" value="ECO:0007669"/>
    <property type="project" value="TreeGrafter"/>
</dbReference>
<dbReference type="EMBL" id="CAJVPS010004076">
    <property type="protein sequence ID" value="CAG8598795.1"/>
    <property type="molecule type" value="Genomic_DNA"/>
</dbReference>
<organism evidence="3 4">
    <name type="scientific">Ambispora leptoticha</name>
    <dbReference type="NCBI Taxonomy" id="144679"/>
    <lineage>
        <taxon>Eukaryota</taxon>
        <taxon>Fungi</taxon>
        <taxon>Fungi incertae sedis</taxon>
        <taxon>Mucoromycota</taxon>
        <taxon>Glomeromycotina</taxon>
        <taxon>Glomeromycetes</taxon>
        <taxon>Archaeosporales</taxon>
        <taxon>Ambisporaceae</taxon>
        <taxon>Ambispora</taxon>
    </lineage>
</organism>
<feature type="region of interest" description="Disordered" evidence="1">
    <location>
        <begin position="156"/>
        <end position="197"/>
    </location>
</feature>
<feature type="region of interest" description="Disordered" evidence="1">
    <location>
        <begin position="449"/>
        <end position="501"/>
    </location>
</feature>
<evidence type="ECO:0000313" key="3">
    <source>
        <dbReference type="EMBL" id="CAG8598795.1"/>
    </source>
</evidence>
<feature type="domain" description="Phosphatidate phosphatase APP1 catalytic" evidence="2">
    <location>
        <begin position="276"/>
        <end position="424"/>
    </location>
</feature>
<evidence type="ECO:0000259" key="2">
    <source>
        <dbReference type="Pfam" id="PF09949"/>
    </source>
</evidence>
<feature type="compositionally biased region" description="Acidic residues" evidence="1">
    <location>
        <begin position="176"/>
        <end position="197"/>
    </location>
</feature>
<evidence type="ECO:0000256" key="1">
    <source>
        <dbReference type="SAM" id="MobiDB-lite"/>
    </source>
</evidence>
<dbReference type="GO" id="GO:0008195">
    <property type="term" value="F:phosphatidate phosphatase activity"/>
    <property type="evidence" value="ECO:0007669"/>
    <property type="project" value="InterPro"/>
</dbReference>
<sequence>MTESFRTRATNYIKDKARSALNSSNKQDKDFSNEAAETQIPIFTSHHGENGAAEVVQDLVAEALNDMEQKCILLPTYAFRDQANPNEWTVRVRGWAYATRKKSRKRKLMMGVARRIMVKDEQQGKYLEDRFGMFLTKNVRNQRYRVKIIGLAHPSHMKLEGDPDSDDKSDNGSNAETDDETLIESESGDESGENSICEEEIETDSGIAHVTTDTGHFEGKLTISNEIVDRWISNANEEDDGFGNHMRLFRLEAKRCGIRRAAPVLGYADLIDTEGISIISDIDDTIKDTDVVGGAKTIIVNTFLKDCKEVPGMAARYLEWYRRGASIHYVSNSPWQLFPMLKSFFNTWSFPPGSAHLKFYNNIKSITETNGENKKAAIRQILQDFPKRKFILVGDSGEIDMEIYASIVKEFSPKEQIIHVFIRDVTTKLVENQPARRARSLPFIPKRTSSANSFRTSKTMPNLNMSSLDKHNEDDYEQTISPDSENSSQTSAHETAECEPQTPLEIFQERVQKIQESIEAEGTGFTLFTEGDELIGHAKVEQAFEELEERRFSF</sequence>
<accession>A0A9N9CG94</accession>
<gene>
    <name evidence="3" type="ORF">ALEPTO_LOCUS8045</name>
</gene>
<keyword evidence="4" id="KW-1185">Reference proteome</keyword>
<reference evidence="3" key="1">
    <citation type="submission" date="2021-06" db="EMBL/GenBank/DDBJ databases">
        <authorList>
            <person name="Kallberg Y."/>
            <person name="Tangrot J."/>
            <person name="Rosling A."/>
        </authorList>
    </citation>
    <scope>NUCLEOTIDE SEQUENCE</scope>
    <source>
        <strain evidence="3">FL130A</strain>
    </source>
</reference>
<dbReference type="OrthoDB" id="2117591at2759"/>
<feature type="compositionally biased region" description="Polar residues" evidence="1">
    <location>
        <begin position="478"/>
        <end position="493"/>
    </location>
</feature>
<dbReference type="AlphaFoldDB" id="A0A9N9CG94"/>
<dbReference type="PANTHER" id="PTHR28208">
    <property type="entry name" value="PHOSPHATIDATE PHOSPHATASE APP1"/>
    <property type="match status" value="1"/>
</dbReference>
<dbReference type="InterPro" id="IPR052935">
    <property type="entry name" value="Mg2+_PAP"/>
</dbReference>
<feature type="compositionally biased region" description="Polar residues" evidence="1">
    <location>
        <begin position="449"/>
        <end position="467"/>
    </location>
</feature>
<dbReference type="InterPro" id="IPR019236">
    <property type="entry name" value="APP1_cat"/>
</dbReference>
<comment type="caution">
    <text evidence="3">The sequence shown here is derived from an EMBL/GenBank/DDBJ whole genome shotgun (WGS) entry which is preliminary data.</text>
</comment>
<dbReference type="Pfam" id="PF09949">
    <property type="entry name" value="APP1_cat"/>
    <property type="match status" value="1"/>
</dbReference>
<protein>
    <submittedName>
        <fullName evidence="3">10022_t:CDS:1</fullName>
    </submittedName>
</protein>
<feature type="compositionally biased region" description="Basic and acidic residues" evidence="1">
    <location>
        <begin position="157"/>
        <end position="170"/>
    </location>
</feature>
<evidence type="ECO:0000313" key="4">
    <source>
        <dbReference type="Proteomes" id="UP000789508"/>
    </source>
</evidence>
<name>A0A9N9CG94_9GLOM</name>
<dbReference type="Proteomes" id="UP000789508">
    <property type="component" value="Unassembled WGS sequence"/>
</dbReference>